<evidence type="ECO:0000256" key="3">
    <source>
        <dbReference type="SAM" id="SignalP"/>
    </source>
</evidence>
<organism evidence="4 5">
    <name type="scientific">Cronartium quercuum f. sp. fusiforme G11</name>
    <dbReference type="NCBI Taxonomy" id="708437"/>
    <lineage>
        <taxon>Eukaryota</taxon>
        <taxon>Fungi</taxon>
        <taxon>Dikarya</taxon>
        <taxon>Basidiomycota</taxon>
        <taxon>Pucciniomycotina</taxon>
        <taxon>Pucciniomycetes</taxon>
        <taxon>Pucciniales</taxon>
        <taxon>Coleosporiaceae</taxon>
        <taxon>Cronartium</taxon>
    </lineage>
</organism>
<keyword evidence="2" id="KW-1133">Transmembrane helix</keyword>
<feature type="compositionally biased region" description="Polar residues" evidence="1">
    <location>
        <begin position="355"/>
        <end position="371"/>
    </location>
</feature>
<accession>A0A9P6TDI1</accession>
<gene>
    <name evidence="4" type="ORF">CROQUDRAFT_670948</name>
</gene>
<keyword evidence="5" id="KW-1185">Reference proteome</keyword>
<keyword evidence="2" id="KW-0812">Transmembrane</keyword>
<dbReference type="OrthoDB" id="2507736at2759"/>
<protein>
    <submittedName>
        <fullName evidence="4">Uncharacterized protein</fullName>
    </submittedName>
</protein>
<feature type="transmembrane region" description="Helical" evidence="2">
    <location>
        <begin position="249"/>
        <end position="275"/>
    </location>
</feature>
<sequence length="457" mass="49539">MSIAKCLKAITIGLVTAASTQLAIHLSPGRWQSLPIQVAFLSQSLTFAYAEQVVAGPNWATPPSDIQHQVDETEDDILKRLTDESVTGSNESTNCLPLSAPLYSTVIEKVVHGKEEEIDALSDELFVSTPVTGYQITTSSKPKPVSDRAQKQQKAHISTTLKKLTWLTKIIFPYRLVGICLGLTRDVIKFGFLAVWRLVCGCAMVLGHLLLFVWEDIIFPLLFPVRLLLYIFVVFPYKLASRIYRALKPLFVFLASAITVGILMGLVGGMGNAILGDWIISSHKTRTGSRAPPKSSAAFSSPIEDRLHPSSSGRHRRLEDVEDPISIAQPSSLYSGLHQANGSVTCDRSITTATKLNNNVVRQRSSPSTRKQYGDPSGSGVPDAKVVYSNRDGLSEQPIIPARERSHSGSSTASKTSSILKGSRKKAGASSLAGRSESSISGTSSKGKKKKVTFKSD</sequence>
<keyword evidence="2" id="KW-0472">Membrane</keyword>
<evidence type="ECO:0000256" key="1">
    <source>
        <dbReference type="SAM" id="MobiDB-lite"/>
    </source>
</evidence>
<reference evidence="4" key="1">
    <citation type="submission" date="2013-11" db="EMBL/GenBank/DDBJ databases">
        <title>Genome sequence of the fusiform rust pathogen reveals effectors for host alternation and coevolution with pine.</title>
        <authorList>
            <consortium name="DOE Joint Genome Institute"/>
            <person name="Smith K."/>
            <person name="Pendleton A."/>
            <person name="Kubisiak T."/>
            <person name="Anderson C."/>
            <person name="Salamov A."/>
            <person name="Aerts A."/>
            <person name="Riley R."/>
            <person name="Clum A."/>
            <person name="Lindquist E."/>
            <person name="Ence D."/>
            <person name="Campbell M."/>
            <person name="Kronenberg Z."/>
            <person name="Feau N."/>
            <person name="Dhillon B."/>
            <person name="Hamelin R."/>
            <person name="Burleigh J."/>
            <person name="Smith J."/>
            <person name="Yandell M."/>
            <person name="Nelson C."/>
            <person name="Grigoriev I."/>
            <person name="Davis J."/>
        </authorList>
    </citation>
    <scope>NUCLEOTIDE SEQUENCE</scope>
    <source>
        <strain evidence="4">G11</strain>
    </source>
</reference>
<evidence type="ECO:0000313" key="5">
    <source>
        <dbReference type="Proteomes" id="UP000886653"/>
    </source>
</evidence>
<evidence type="ECO:0000256" key="2">
    <source>
        <dbReference type="SAM" id="Phobius"/>
    </source>
</evidence>
<evidence type="ECO:0000313" key="4">
    <source>
        <dbReference type="EMBL" id="KAG0146768.1"/>
    </source>
</evidence>
<feature type="compositionally biased region" description="Low complexity" evidence="1">
    <location>
        <begin position="289"/>
        <end position="302"/>
    </location>
</feature>
<dbReference type="EMBL" id="MU167256">
    <property type="protein sequence ID" value="KAG0146768.1"/>
    <property type="molecule type" value="Genomic_DNA"/>
</dbReference>
<feature type="compositionally biased region" description="Basic residues" evidence="1">
    <location>
        <begin position="446"/>
        <end position="457"/>
    </location>
</feature>
<feature type="compositionally biased region" description="Low complexity" evidence="1">
    <location>
        <begin position="408"/>
        <end position="418"/>
    </location>
</feature>
<feature type="signal peptide" evidence="3">
    <location>
        <begin position="1"/>
        <end position="17"/>
    </location>
</feature>
<name>A0A9P6TDI1_9BASI</name>
<proteinExistence type="predicted"/>
<dbReference type="Proteomes" id="UP000886653">
    <property type="component" value="Unassembled WGS sequence"/>
</dbReference>
<comment type="caution">
    <text evidence="4">The sequence shown here is derived from an EMBL/GenBank/DDBJ whole genome shotgun (WGS) entry which is preliminary data.</text>
</comment>
<feature type="region of interest" description="Disordered" evidence="1">
    <location>
        <begin position="355"/>
        <end position="457"/>
    </location>
</feature>
<feature type="transmembrane region" description="Helical" evidence="2">
    <location>
        <begin position="217"/>
        <end position="237"/>
    </location>
</feature>
<keyword evidence="3" id="KW-0732">Signal</keyword>
<feature type="chain" id="PRO_5040121216" evidence="3">
    <location>
        <begin position="18"/>
        <end position="457"/>
    </location>
</feature>
<feature type="region of interest" description="Disordered" evidence="1">
    <location>
        <begin position="285"/>
        <end position="316"/>
    </location>
</feature>
<feature type="compositionally biased region" description="Low complexity" evidence="1">
    <location>
        <begin position="436"/>
        <end position="445"/>
    </location>
</feature>
<feature type="transmembrane region" description="Helical" evidence="2">
    <location>
        <begin position="190"/>
        <end position="211"/>
    </location>
</feature>
<dbReference type="AlphaFoldDB" id="A0A9P6TDI1"/>